<evidence type="ECO:0000313" key="6">
    <source>
        <dbReference type="Proteomes" id="UP000530670"/>
    </source>
</evidence>
<evidence type="ECO:0000256" key="2">
    <source>
        <dbReference type="ARBA" id="ARBA00023043"/>
    </source>
</evidence>
<dbReference type="PROSITE" id="PS50088">
    <property type="entry name" value="ANK_REPEAT"/>
    <property type="match status" value="6"/>
</dbReference>
<keyword evidence="6" id="KW-1185">Reference proteome</keyword>
<feature type="repeat" description="ANK" evidence="3">
    <location>
        <begin position="69"/>
        <end position="91"/>
    </location>
</feature>
<dbReference type="PANTHER" id="PTHR24161:SF124">
    <property type="entry name" value="TRANSIENT RECEPTOR POTENTIAL CHANNEL PYREXIA"/>
    <property type="match status" value="1"/>
</dbReference>
<sequence length="723" mass="80147">MSSLSSNHSSDDVHEIRNSGTDEPVESASTRFLTTDSARCADGGSDGLINLMLDIEADYSSQVNCKDGHERTPLHIAAEHGMLEIVRKIINFDSRTLHAKDKNKRQPLHVACREGKTETARLFLDAGADIEAEQNQEITALDDAAYHGHTDVVNLLLDTGANVDVADCDGLTPLHNASSEGHIEVVRSILKHPKTPKTTINAQDKSGWAALHMAIWEDYRNTVSFLLEEGADLTLKTSDGWTPLLTATPRYLDMVRIILRYRDKRDIQLEADYEEGYTALLEASRKSQLATTRILIEAGANRKAQDKYGRTGLHLASKTGYVDMLKLFFPLLNGEMIEHQCDGSNTALHLACGARDDSDNSSDSSCVFVIREWEHQEGQHGSVIQFLLDNGADKHAKNDAGDTPLHDAAASGISSRLEPLLKVVTPKDMLAQNSMGWTALRSAYLGEDREIAMTALLKSEHLQTANFGAHDVWLDAVKWAASNPANFPIAKLLVSKRPNSKRPQSLPSTDDNLIESAANQLIPDLLLILIGKMDKNMDKNLDTLNALQSALKTTLQAIQDGLEGTTAMDTDRNRLKVLWVLMATLRGFGIQGLVDRTLRSVKNTRDKLQELASSSLLKDSLNTKAFGPRHPRIPQNRYRVAGETHHPELRDAEARETRLSYLAELEDILRDPPRTQFQRHFQDLKPPEIGSPAIGKLLQRFEATITLFLEDKKCLELLPGIVQ</sequence>
<feature type="repeat" description="ANK" evidence="3">
    <location>
        <begin position="275"/>
        <end position="307"/>
    </location>
</feature>
<dbReference type="SUPFAM" id="SSF48403">
    <property type="entry name" value="Ankyrin repeat"/>
    <property type="match status" value="2"/>
</dbReference>
<dbReference type="GeneID" id="59306474"/>
<keyword evidence="1" id="KW-0677">Repeat</keyword>
<comment type="caution">
    <text evidence="5">The sequence shown here is derived from an EMBL/GenBank/DDBJ whole genome shotgun (WGS) entry which is preliminary data.</text>
</comment>
<dbReference type="RefSeq" id="XP_037205449.1">
    <property type="nucleotide sequence ID" value="XM_037354204.1"/>
</dbReference>
<dbReference type="PROSITE" id="PS50297">
    <property type="entry name" value="ANK_REP_REGION"/>
    <property type="match status" value="6"/>
</dbReference>
<dbReference type="InterPro" id="IPR002110">
    <property type="entry name" value="Ankyrin_rpt"/>
</dbReference>
<evidence type="ECO:0000256" key="1">
    <source>
        <dbReference type="ARBA" id="ARBA00022737"/>
    </source>
</evidence>
<dbReference type="SMART" id="SM00248">
    <property type="entry name" value="ANK"/>
    <property type="match status" value="10"/>
</dbReference>
<dbReference type="OrthoDB" id="341259at2759"/>
<feature type="repeat" description="ANK" evidence="3">
    <location>
        <begin position="206"/>
        <end position="238"/>
    </location>
</feature>
<gene>
    <name evidence="5" type="ORF">FTJAE_7482</name>
</gene>
<organism evidence="5 6">
    <name type="scientific">Fusarium tjaetaba</name>
    <dbReference type="NCBI Taxonomy" id="1567544"/>
    <lineage>
        <taxon>Eukaryota</taxon>
        <taxon>Fungi</taxon>
        <taxon>Dikarya</taxon>
        <taxon>Ascomycota</taxon>
        <taxon>Pezizomycotina</taxon>
        <taxon>Sordariomycetes</taxon>
        <taxon>Hypocreomycetidae</taxon>
        <taxon>Hypocreales</taxon>
        <taxon>Nectriaceae</taxon>
        <taxon>Fusarium</taxon>
        <taxon>Fusarium fujikuroi species complex</taxon>
    </lineage>
</organism>
<evidence type="ECO:0000256" key="3">
    <source>
        <dbReference type="PROSITE-ProRule" id="PRU00023"/>
    </source>
</evidence>
<protein>
    <submittedName>
        <fullName evidence="5">Ankyrin repeat</fullName>
    </submittedName>
</protein>
<dbReference type="Pfam" id="PF12796">
    <property type="entry name" value="Ank_2"/>
    <property type="match status" value="3"/>
</dbReference>
<dbReference type="GO" id="GO:0019706">
    <property type="term" value="F:protein-cysteine S-palmitoyltransferase activity"/>
    <property type="evidence" value="ECO:0007669"/>
    <property type="project" value="UniProtKB-EC"/>
</dbReference>
<dbReference type="AlphaFoldDB" id="A0A8H5RG95"/>
<dbReference type="Proteomes" id="UP000530670">
    <property type="component" value="Unassembled WGS sequence"/>
</dbReference>
<evidence type="ECO:0000313" key="5">
    <source>
        <dbReference type="EMBL" id="KAF5632503.1"/>
    </source>
</evidence>
<proteinExistence type="predicted"/>
<dbReference type="PANTHER" id="PTHR24161">
    <property type="entry name" value="ANK_REP_REGION DOMAIN-CONTAINING PROTEIN-RELATED"/>
    <property type="match status" value="1"/>
</dbReference>
<feature type="repeat" description="ANK" evidence="3">
    <location>
        <begin position="169"/>
        <end position="192"/>
    </location>
</feature>
<dbReference type="EMBL" id="JAAQRI010000152">
    <property type="protein sequence ID" value="KAF5632503.1"/>
    <property type="molecule type" value="Genomic_DNA"/>
</dbReference>
<dbReference type="Gene3D" id="1.25.40.20">
    <property type="entry name" value="Ankyrin repeat-containing domain"/>
    <property type="match status" value="3"/>
</dbReference>
<reference evidence="5 6" key="1">
    <citation type="submission" date="2020-05" db="EMBL/GenBank/DDBJ databases">
        <title>Identification and distribution of gene clusters putatively required for synthesis of sphingolipid metabolism inhibitors in phylogenetically diverse species of the filamentous fungus Fusarium.</title>
        <authorList>
            <person name="Kim H.-S."/>
            <person name="Busman M."/>
            <person name="Brown D.W."/>
            <person name="Divon H."/>
            <person name="Uhlig S."/>
            <person name="Proctor R.H."/>
        </authorList>
    </citation>
    <scope>NUCLEOTIDE SEQUENCE [LARGE SCALE GENOMIC DNA]</scope>
    <source>
        <strain evidence="5 6">NRRL 66243</strain>
    </source>
</reference>
<feature type="region of interest" description="Disordered" evidence="4">
    <location>
        <begin position="1"/>
        <end position="30"/>
    </location>
</feature>
<dbReference type="InterPro" id="IPR036770">
    <property type="entry name" value="Ankyrin_rpt-contain_sf"/>
</dbReference>
<accession>A0A8H5RG95</accession>
<name>A0A8H5RG95_9HYPO</name>
<feature type="repeat" description="ANK" evidence="3">
    <location>
        <begin position="103"/>
        <end position="135"/>
    </location>
</feature>
<keyword evidence="2 3" id="KW-0040">ANK repeat</keyword>
<dbReference type="PRINTS" id="PR01415">
    <property type="entry name" value="ANKYRIN"/>
</dbReference>
<feature type="repeat" description="ANK" evidence="3">
    <location>
        <begin position="136"/>
        <end position="168"/>
    </location>
</feature>
<evidence type="ECO:0000256" key="4">
    <source>
        <dbReference type="SAM" id="MobiDB-lite"/>
    </source>
</evidence>